<dbReference type="Proteomes" id="UP000275408">
    <property type="component" value="Unassembled WGS sequence"/>
</dbReference>
<reference evidence="1 2" key="1">
    <citation type="journal article" date="2018" name="Sci. Rep.">
        <title>Comparative analysis of the Pocillopora damicornis genome highlights role of immune system in coral evolution.</title>
        <authorList>
            <person name="Cunning R."/>
            <person name="Bay R.A."/>
            <person name="Gillette P."/>
            <person name="Baker A.C."/>
            <person name="Traylor-Knowles N."/>
        </authorList>
    </citation>
    <scope>NUCLEOTIDE SEQUENCE [LARGE SCALE GENOMIC DNA]</scope>
    <source>
        <strain evidence="1">RSMAS</strain>
        <tissue evidence="1">Whole animal</tissue>
    </source>
</reference>
<dbReference type="AlphaFoldDB" id="A0A3M6TQF3"/>
<evidence type="ECO:0000313" key="2">
    <source>
        <dbReference type="Proteomes" id="UP000275408"/>
    </source>
</evidence>
<keyword evidence="2" id="KW-1185">Reference proteome</keyword>
<organism evidence="1 2">
    <name type="scientific">Pocillopora damicornis</name>
    <name type="common">Cauliflower coral</name>
    <name type="synonym">Millepora damicornis</name>
    <dbReference type="NCBI Taxonomy" id="46731"/>
    <lineage>
        <taxon>Eukaryota</taxon>
        <taxon>Metazoa</taxon>
        <taxon>Cnidaria</taxon>
        <taxon>Anthozoa</taxon>
        <taxon>Hexacorallia</taxon>
        <taxon>Scleractinia</taxon>
        <taxon>Astrocoeniina</taxon>
        <taxon>Pocilloporidae</taxon>
        <taxon>Pocillopora</taxon>
    </lineage>
</organism>
<protein>
    <submittedName>
        <fullName evidence="1">Uncharacterized protein</fullName>
    </submittedName>
</protein>
<comment type="caution">
    <text evidence="1">The sequence shown here is derived from an EMBL/GenBank/DDBJ whole genome shotgun (WGS) entry which is preliminary data.</text>
</comment>
<name>A0A3M6TQF3_POCDA</name>
<sequence>VSLFPILSKLTFYYTLMYPYIVYCNCDWLHIRSRAITNTDYGAHSASLFSKLGILDIFQVNTFEIPKFIFDYRNNLLPPLLLNLFVTNNQIHNYGTRTASNYRTHLCRTNFKQFTILYKGPKI</sequence>
<proteinExistence type="predicted"/>
<gene>
    <name evidence="1" type="ORF">pdam_00026026</name>
</gene>
<accession>A0A3M6TQF3</accession>
<evidence type="ECO:0000313" key="1">
    <source>
        <dbReference type="EMBL" id="RMX43610.1"/>
    </source>
</evidence>
<dbReference type="EMBL" id="RCHS01003172">
    <property type="protein sequence ID" value="RMX43610.1"/>
    <property type="molecule type" value="Genomic_DNA"/>
</dbReference>
<feature type="non-terminal residue" evidence="1">
    <location>
        <position position="1"/>
    </location>
</feature>